<dbReference type="EMBL" id="JBHUJB010000005">
    <property type="protein sequence ID" value="MFD2157518.1"/>
    <property type="molecule type" value="Genomic_DNA"/>
</dbReference>
<dbReference type="Proteomes" id="UP001597389">
    <property type="component" value="Unassembled WGS sequence"/>
</dbReference>
<protein>
    <recommendedName>
        <fullName evidence="3">beta-N-acetylhexosaminidase</fullName>
        <ecNumber evidence="3">3.2.1.52</ecNumber>
    </recommendedName>
</protein>
<dbReference type="SUPFAM" id="SSF51445">
    <property type="entry name" value="(Trans)glycosidases"/>
    <property type="match status" value="1"/>
</dbReference>
<organism evidence="6 7">
    <name type="scientific">Rubritalea tangerina</name>
    <dbReference type="NCBI Taxonomy" id="430798"/>
    <lineage>
        <taxon>Bacteria</taxon>
        <taxon>Pseudomonadati</taxon>
        <taxon>Verrucomicrobiota</taxon>
        <taxon>Verrucomicrobiia</taxon>
        <taxon>Verrucomicrobiales</taxon>
        <taxon>Rubritaleaceae</taxon>
        <taxon>Rubritalea</taxon>
    </lineage>
</organism>
<dbReference type="Pfam" id="PF00728">
    <property type="entry name" value="Glyco_hydro_20"/>
    <property type="match status" value="1"/>
</dbReference>
<reference evidence="7" key="1">
    <citation type="journal article" date="2019" name="Int. J. Syst. Evol. Microbiol.">
        <title>The Global Catalogue of Microorganisms (GCM) 10K type strain sequencing project: providing services to taxonomists for standard genome sequencing and annotation.</title>
        <authorList>
            <consortium name="The Broad Institute Genomics Platform"/>
            <consortium name="The Broad Institute Genome Sequencing Center for Infectious Disease"/>
            <person name="Wu L."/>
            <person name="Ma J."/>
        </authorList>
    </citation>
    <scope>NUCLEOTIDE SEQUENCE [LARGE SCALE GENOMIC DNA]</scope>
    <source>
        <strain evidence="7">CCUG 57942</strain>
    </source>
</reference>
<dbReference type="Gene3D" id="3.20.20.80">
    <property type="entry name" value="Glycosidases"/>
    <property type="match status" value="1"/>
</dbReference>
<dbReference type="RefSeq" id="WP_377091114.1">
    <property type="nucleotide sequence ID" value="NZ_JBHSJL010000014.1"/>
</dbReference>
<dbReference type="PANTHER" id="PTHR22600">
    <property type="entry name" value="BETA-HEXOSAMINIDASE"/>
    <property type="match status" value="1"/>
</dbReference>
<sequence>MLDSSRHFQTIDEVKRFVDRLAAHKMNVFHWHLTDGHGWRFESKKYPNLTQHGAWRIQPGYPEKGKTEKYGGFYTQEEMHDVVAYAKARGVTVVPEIDMPGHCYALVSSYPERGCLGIEQRVDYVYTYPADAQRFPTHPGTDVLCVGQDETVKMCKEILDEVLEIFPSKFIHIGGDEVQKKWWKGCKVCQAHKKKHGLKDEHELQSWFIKELDSYLTKKGRRMVGWDEILEGGLAKNATVMSWQGERGGIRAAKMGHDVVMSPQTYIYLDHGQSRMARS</sequence>
<evidence type="ECO:0000313" key="7">
    <source>
        <dbReference type="Proteomes" id="UP001597389"/>
    </source>
</evidence>
<evidence type="ECO:0000256" key="4">
    <source>
        <dbReference type="ARBA" id="ARBA00022801"/>
    </source>
</evidence>
<evidence type="ECO:0000256" key="1">
    <source>
        <dbReference type="ARBA" id="ARBA00001231"/>
    </source>
</evidence>
<dbReference type="PRINTS" id="PR00738">
    <property type="entry name" value="GLHYDRLASE20"/>
</dbReference>
<dbReference type="CDD" id="cd06563">
    <property type="entry name" value="GH20_chitobiase-like"/>
    <property type="match status" value="1"/>
</dbReference>
<dbReference type="InterPro" id="IPR017853">
    <property type="entry name" value="GH"/>
</dbReference>
<dbReference type="EC" id="3.2.1.52" evidence="3"/>
<comment type="caution">
    <text evidence="6">The sequence shown here is derived from an EMBL/GenBank/DDBJ whole genome shotgun (WGS) entry which is preliminary data.</text>
</comment>
<dbReference type="InterPro" id="IPR015883">
    <property type="entry name" value="Glyco_hydro_20_cat"/>
</dbReference>
<evidence type="ECO:0000313" key="6">
    <source>
        <dbReference type="EMBL" id="MFD2157518.1"/>
    </source>
</evidence>
<keyword evidence="4" id="KW-0378">Hydrolase</keyword>
<evidence type="ECO:0000256" key="3">
    <source>
        <dbReference type="ARBA" id="ARBA00012663"/>
    </source>
</evidence>
<accession>A0ABW4Z6E6</accession>
<comment type="catalytic activity">
    <reaction evidence="1">
        <text>Hydrolysis of terminal non-reducing N-acetyl-D-hexosamine residues in N-acetyl-beta-D-hexosaminides.</text>
        <dbReference type="EC" id="3.2.1.52"/>
    </reaction>
</comment>
<evidence type="ECO:0000256" key="2">
    <source>
        <dbReference type="ARBA" id="ARBA00006285"/>
    </source>
</evidence>
<comment type="similarity">
    <text evidence="2">Belongs to the glycosyl hydrolase 20 family.</text>
</comment>
<keyword evidence="7" id="KW-1185">Reference proteome</keyword>
<dbReference type="InterPro" id="IPR025705">
    <property type="entry name" value="Beta_hexosaminidase_sua/sub"/>
</dbReference>
<dbReference type="PANTHER" id="PTHR22600:SF57">
    <property type="entry name" value="BETA-N-ACETYLHEXOSAMINIDASE"/>
    <property type="match status" value="1"/>
</dbReference>
<gene>
    <name evidence="6" type="ORF">ACFSW8_01250</name>
</gene>
<name>A0ABW4Z6E6_9BACT</name>
<proteinExistence type="inferred from homology"/>
<feature type="domain" description="Glycoside hydrolase family 20 catalytic" evidence="5">
    <location>
        <begin position="1"/>
        <end position="276"/>
    </location>
</feature>
<evidence type="ECO:0000259" key="5">
    <source>
        <dbReference type="Pfam" id="PF00728"/>
    </source>
</evidence>